<organism evidence="2 3">
    <name type="scientific">Natronincola peptidivorans</name>
    <dbReference type="NCBI Taxonomy" id="426128"/>
    <lineage>
        <taxon>Bacteria</taxon>
        <taxon>Bacillati</taxon>
        <taxon>Bacillota</taxon>
        <taxon>Clostridia</taxon>
        <taxon>Peptostreptococcales</taxon>
        <taxon>Natronincolaceae</taxon>
        <taxon>Natronincola</taxon>
    </lineage>
</organism>
<name>A0A1I0BFT1_9FIRM</name>
<keyword evidence="3" id="KW-1185">Reference proteome</keyword>
<dbReference type="RefSeq" id="WP_170834711.1">
    <property type="nucleotide sequence ID" value="NZ_FOHU01000004.1"/>
</dbReference>
<accession>A0A1I0BFT1</accession>
<evidence type="ECO:0000256" key="1">
    <source>
        <dbReference type="SAM" id="MobiDB-lite"/>
    </source>
</evidence>
<dbReference type="EMBL" id="FOHU01000004">
    <property type="protein sequence ID" value="SET05425.1"/>
    <property type="molecule type" value="Genomic_DNA"/>
</dbReference>
<gene>
    <name evidence="2" type="ORF">SAMN05660297_01237</name>
</gene>
<dbReference type="AlphaFoldDB" id="A0A1I0BFT1"/>
<sequence>MNDLIIVALVGVWIFFMFRRGGCCGGGRSHEDQHNRSSENKGCCHQDHGNQSEKIKI</sequence>
<protein>
    <submittedName>
        <fullName evidence="2">Uncharacterized protein</fullName>
    </submittedName>
</protein>
<reference evidence="2 3" key="1">
    <citation type="submission" date="2016-10" db="EMBL/GenBank/DDBJ databases">
        <authorList>
            <person name="de Groot N.N."/>
        </authorList>
    </citation>
    <scope>NUCLEOTIDE SEQUENCE [LARGE SCALE GENOMIC DNA]</scope>
    <source>
        <strain evidence="2 3">DSM 18979</strain>
    </source>
</reference>
<evidence type="ECO:0000313" key="2">
    <source>
        <dbReference type="EMBL" id="SET05425.1"/>
    </source>
</evidence>
<evidence type="ECO:0000313" key="3">
    <source>
        <dbReference type="Proteomes" id="UP000199568"/>
    </source>
</evidence>
<feature type="region of interest" description="Disordered" evidence="1">
    <location>
        <begin position="26"/>
        <end position="57"/>
    </location>
</feature>
<feature type="compositionally biased region" description="Basic and acidic residues" evidence="1">
    <location>
        <begin position="28"/>
        <end position="57"/>
    </location>
</feature>
<dbReference type="Proteomes" id="UP000199568">
    <property type="component" value="Unassembled WGS sequence"/>
</dbReference>
<proteinExistence type="predicted"/>